<dbReference type="Proteomes" id="UP000629098">
    <property type="component" value="Unassembled WGS sequence"/>
</dbReference>
<dbReference type="AlphaFoldDB" id="A0A8J7C852"/>
<dbReference type="EMBL" id="JACXAE010000098">
    <property type="protein sequence ID" value="MBD2776579.1"/>
    <property type="molecule type" value="Genomic_DNA"/>
</dbReference>
<comment type="caution">
    <text evidence="2">The sequence shown here is derived from an EMBL/GenBank/DDBJ whole genome shotgun (WGS) entry which is preliminary data.</text>
</comment>
<keyword evidence="3" id="KW-1185">Reference proteome</keyword>
<dbReference type="RefSeq" id="WP_190835651.1">
    <property type="nucleotide sequence ID" value="NZ_CAWPPI010000098.1"/>
</dbReference>
<feature type="domain" description="SpoVT-AbrB" evidence="1">
    <location>
        <begin position="9"/>
        <end position="54"/>
    </location>
</feature>
<dbReference type="GO" id="GO:0003677">
    <property type="term" value="F:DNA binding"/>
    <property type="evidence" value="ECO:0007669"/>
    <property type="project" value="InterPro"/>
</dbReference>
<dbReference type="Gene3D" id="2.10.260.10">
    <property type="match status" value="1"/>
</dbReference>
<dbReference type="GO" id="GO:0097351">
    <property type="term" value="F:toxin sequestering activity"/>
    <property type="evidence" value="ECO:0007669"/>
    <property type="project" value="InterPro"/>
</dbReference>
<accession>A0A8J7C852</accession>
<gene>
    <name evidence="2" type="ORF">ICL16_32135</name>
</gene>
<reference evidence="2" key="1">
    <citation type="submission" date="2020-09" db="EMBL/GenBank/DDBJ databases">
        <title>Iningainema tapete sp. nov. (Scytonemataceae, Cyanobacteria) from greenhouses in central Florida (USA) produces two types of nodularin with biosynthetic potential for microcystin-LR and anabaenopeptins.</title>
        <authorList>
            <person name="Berthold D.E."/>
            <person name="Lefler F.W."/>
            <person name="Huang I.-S."/>
            <person name="Abdulla H."/>
            <person name="Zimba P.V."/>
            <person name="Laughinghouse H.D. IV."/>
        </authorList>
    </citation>
    <scope>NUCLEOTIDE SEQUENCE</scope>
    <source>
        <strain evidence="2">BLCCT55</strain>
    </source>
</reference>
<organism evidence="2 3">
    <name type="scientific">Iningainema tapete BLCC-T55</name>
    <dbReference type="NCBI Taxonomy" id="2748662"/>
    <lineage>
        <taxon>Bacteria</taxon>
        <taxon>Bacillati</taxon>
        <taxon>Cyanobacteriota</taxon>
        <taxon>Cyanophyceae</taxon>
        <taxon>Nostocales</taxon>
        <taxon>Scytonemataceae</taxon>
        <taxon>Iningainema tapete</taxon>
    </lineage>
</organism>
<protein>
    <submittedName>
        <fullName evidence="2">Type II toxin-antitoxin system PrlF family antitoxin</fullName>
    </submittedName>
</protein>
<proteinExistence type="predicted"/>
<dbReference type="SMART" id="SM00966">
    <property type="entry name" value="SpoVT_AbrB"/>
    <property type="match status" value="1"/>
</dbReference>
<sequence>MATSKTPVSRLTKKYQATIPQTVRDVLGISQGDCVAFEIVQGQVILKKARQIDWDYLDAVAGTLNEWASEADEEAYTVFGL</sequence>
<dbReference type="SUPFAM" id="SSF89447">
    <property type="entry name" value="AbrB/MazE/MraZ-like"/>
    <property type="match status" value="1"/>
</dbReference>
<evidence type="ECO:0000259" key="1">
    <source>
        <dbReference type="SMART" id="SM00966"/>
    </source>
</evidence>
<dbReference type="InterPro" id="IPR031848">
    <property type="entry name" value="PrlF_antitoxin"/>
</dbReference>
<dbReference type="GO" id="GO:0001558">
    <property type="term" value="P:regulation of cell growth"/>
    <property type="evidence" value="ECO:0007669"/>
    <property type="project" value="InterPro"/>
</dbReference>
<evidence type="ECO:0000313" key="2">
    <source>
        <dbReference type="EMBL" id="MBD2776579.1"/>
    </source>
</evidence>
<dbReference type="Pfam" id="PF15937">
    <property type="entry name" value="PrlF_antitoxin"/>
    <property type="match status" value="1"/>
</dbReference>
<dbReference type="NCBIfam" id="TIGR01439">
    <property type="entry name" value="lp_hng_hel_AbrB"/>
    <property type="match status" value="1"/>
</dbReference>
<name>A0A8J7C852_9CYAN</name>
<dbReference type="InterPro" id="IPR007159">
    <property type="entry name" value="SpoVT-AbrB_dom"/>
</dbReference>
<evidence type="ECO:0000313" key="3">
    <source>
        <dbReference type="Proteomes" id="UP000629098"/>
    </source>
</evidence>
<dbReference type="InterPro" id="IPR037914">
    <property type="entry name" value="SpoVT-AbrB_sf"/>
</dbReference>
<dbReference type="GO" id="GO:0003700">
    <property type="term" value="F:DNA-binding transcription factor activity"/>
    <property type="evidence" value="ECO:0007669"/>
    <property type="project" value="InterPro"/>
</dbReference>